<keyword evidence="2" id="KW-1185">Reference proteome</keyword>
<accession>A0ABP7R627</accession>
<sequence>MIKIELKNIPKLKQDYFKAIGVQVIFRLEILQTALLHITGKGVTPAIPHFREVATVTRKIINQMRTRQVGATRFKAKTYRRTVMFYTNPKRFTPFVKFQDLLDLVEKLLDKKNGEMLKLLTCSASRLYQTNDDLETTHNILGKAEKEVLALAFDYQAYNKITDEIKLFFRTRNLVHYCPYCNMEPAMYSGSPSGKTVRVHQLDHFFDKASYPLLCYSLFNLVPGDWTCNTINKGTTAFTDEISLNPYTAGFGKAMVFEPDYDRAGMKMVELKVVVDPKAPKKIRRQLLGTKLRFNEDDEEGNINVFGLYSKYNLPHVTLEAARVHRRFLDNLNNLPSLHQFMKKLPRSQAFDHYRSWYEEYIRAPFEPKRFHEQRYSKMFRDLHDFVFEHDKQPHNDLIREIGKHFS</sequence>
<reference evidence="2" key="1">
    <citation type="journal article" date="2019" name="Int. J. Syst. Evol. Microbiol.">
        <title>The Global Catalogue of Microorganisms (GCM) 10K type strain sequencing project: providing services to taxonomists for standard genome sequencing and annotation.</title>
        <authorList>
            <consortium name="The Broad Institute Genomics Platform"/>
            <consortium name="The Broad Institute Genome Sequencing Center for Infectious Disease"/>
            <person name="Wu L."/>
            <person name="Ma J."/>
        </authorList>
    </citation>
    <scope>NUCLEOTIDE SEQUENCE [LARGE SCALE GENOMIC DNA]</scope>
    <source>
        <strain evidence="2">JCM 16601</strain>
    </source>
</reference>
<comment type="caution">
    <text evidence="1">The sequence shown here is derived from an EMBL/GenBank/DDBJ whole genome shotgun (WGS) entry which is preliminary data.</text>
</comment>
<dbReference type="RefSeq" id="WP_259097216.1">
    <property type="nucleotide sequence ID" value="NZ_BAAAZC010000050.1"/>
</dbReference>
<name>A0ABP7R627_9SPHI</name>
<proteinExistence type="predicted"/>
<gene>
    <name evidence="1" type="ORF">GCM10022210_53620</name>
</gene>
<protein>
    <submittedName>
        <fullName evidence="1">Uncharacterized protein</fullName>
    </submittedName>
</protein>
<dbReference type="EMBL" id="BAAAZC010000050">
    <property type="protein sequence ID" value="GAA3993083.1"/>
    <property type="molecule type" value="Genomic_DNA"/>
</dbReference>
<evidence type="ECO:0000313" key="1">
    <source>
        <dbReference type="EMBL" id="GAA3993083.1"/>
    </source>
</evidence>
<organism evidence="1 2">
    <name type="scientific">Mucilaginibacter dorajii</name>
    <dbReference type="NCBI Taxonomy" id="692994"/>
    <lineage>
        <taxon>Bacteria</taxon>
        <taxon>Pseudomonadati</taxon>
        <taxon>Bacteroidota</taxon>
        <taxon>Sphingobacteriia</taxon>
        <taxon>Sphingobacteriales</taxon>
        <taxon>Sphingobacteriaceae</taxon>
        <taxon>Mucilaginibacter</taxon>
    </lineage>
</organism>
<dbReference type="Proteomes" id="UP001500742">
    <property type="component" value="Unassembled WGS sequence"/>
</dbReference>
<evidence type="ECO:0000313" key="2">
    <source>
        <dbReference type="Proteomes" id="UP001500742"/>
    </source>
</evidence>